<sequence length="195" mass="21172">MSPPDVIFLNGSTSAGKSTLAKALQARLPDGYVLFGVDDPIQRAPLRWHDNPEGFQFVTRADGAVVLLIGSEGRRLLAAWRRMMRAAVDAGLRIILDEVVLEPAMLTDWTDVLVGVDVAFVGVSCDLAELERRERARGDRAPGQARSMHELVHAHGLYDLEVDSTATSAEALADEIAVWLPTRGGVSAFERLRGA</sequence>
<evidence type="ECO:0000313" key="3">
    <source>
        <dbReference type="EMBL" id="RAK67642.1"/>
    </source>
</evidence>
<comment type="caution">
    <text evidence="3">The sequence shown here is derived from an EMBL/GenBank/DDBJ whole genome shotgun (WGS) entry which is preliminary data.</text>
</comment>
<dbReference type="Proteomes" id="UP000249524">
    <property type="component" value="Unassembled WGS sequence"/>
</dbReference>
<dbReference type="SUPFAM" id="SSF52540">
    <property type="entry name" value="P-loop containing nucleoside triphosphate hydrolases"/>
    <property type="match status" value="1"/>
</dbReference>
<evidence type="ECO:0000256" key="1">
    <source>
        <dbReference type="PIRSR" id="PIRSR007531-1"/>
    </source>
</evidence>
<accession>A0A328BJJ5</accession>
<keyword evidence="4" id="KW-1185">Reference proteome</keyword>
<evidence type="ECO:0000256" key="2">
    <source>
        <dbReference type="PIRSR" id="PIRSR007531-2"/>
    </source>
</evidence>
<evidence type="ECO:0000313" key="4">
    <source>
        <dbReference type="Proteomes" id="UP000249524"/>
    </source>
</evidence>
<keyword evidence="3" id="KW-0808">Transferase</keyword>
<dbReference type="GO" id="GO:0005524">
    <property type="term" value="F:ATP binding"/>
    <property type="evidence" value="ECO:0007669"/>
    <property type="project" value="InterPro"/>
</dbReference>
<reference evidence="3 4" key="1">
    <citation type="submission" date="2018-05" db="EMBL/GenBank/DDBJ databases">
        <authorList>
            <person name="Lanie J.A."/>
            <person name="Ng W.-L."/>
            <person name="Kazmierczak K.M."/>
            <person name="Andrzejewski T.M."/>
            <person name="Davidsen T.M."/>
            <person name="Wayne K.J."/>
            <person name="Tettelin H."/>
            <person name="Glass J.I."/>
            <person name="Rusch D."/>
            <person name="Podicherti R."/>
            <person name="Tsui H.-C.T."/>
            <person name="Winkler M.E."/>
        </authorList>
    </citation>
    <scope>NUCLEOTIDE SEQUENCE [LARGE SCALE GENOMIC DNA]</scope>
    <source>
        <strain evidence="3 4">BUT-10</strain>
    </source>
</reference>
<protein>
    <submittedName>
        <fullName evidence="3">Chloramphenicol phosphotransferase</fullName>
    </submittedName>
</protein>
<dbReference type="InterPro" id="IPR027417">
    <property type="entry name" value="P-loop_NTPase"/>
</dbReference>
<name>A0A328BJJ5_9CAUL</name>
<feature type="binding site" evidence="2">
    <location>
        <begin position="11"/>
        <end position="18"/>
    </location>
    <ligand>
        <name>ATP</name>
        <dbReference type="ChEBI" id="CHEBI:30616"/>
    </ligand>
</feature>
<proteinExistence type="predicted"/>
<dbReference type="EMBL" id="QFYS01000002">
    <property type="protein sequence ID" value="RAK67642.1"/>
    <property type="molecule type" value="Genomic_DNA"/>
</dbReference>
<dbReference type="RefSeq" id="WP_111275252.1">
    <property type="nucleotide sequence ID" value="NZ_QFYS01000002.1"/>
</dbReference>
<dbReference type="InterPro" id="IPR012853">
    <property type="entry name" value="CPT"/>
</dbReference>
<dbReference type="AlphaFoldDB" id="A0A328BJJ5"/>
<dbReference type="Pfam" id="PF07931">
    <property type="entry name" value="CPT"/>
    <property type="match status" value="1"/>
</dbReference>
<dbReference type="OrthoDB" id="9777642at2"/>
<feature type="active site" evidence="1">
    <location>
        <position position="38"/>
    </location>
</feature>
<dbReference type="PIRSF" id="PIRSF007531">
    <property type="entry name" value="CPT"/>
    <property type="match status" value="1"/>
</dbReference>
<dbReference type="Gene3D" id="3.40.50.300">
    <property type="entry name" value="P-loop containing nucleotide triphosphate hydrolases"/>
    <property type="match status" value="1"/>
</dbReference>
<gene>
    <name evidence="3" type="ORF">DJ019_06980</name>
</gene>
<dbReference type="GO" id="GO:0016740">
    <property type="term" value="F:transferase activity"/>
    <property type="evidence" value="ECO:0007669"/>
    <property type="project" value="UniProtKB-KW"/>
</dbReference>
<organism evidence="3 4">
    <name type="scientific">Phenylobacterium kunshanense</name>
    <dbReference type="NCBI Taxonomy" id="1445034"/>
    <lineage>
        <taxon>Bacteria</taxon>
        <taxon>Pseudomonadati</taxon>
        <taxon>Pseudomonadota</taxon>
        <taxon>Alphaproteobacteria</taxon>
        <taxon>Caulobacterales</taxon>
        <taxon>Caulobacteraceae</taxon>
        <taxon>Phenylobacterium</taxon>
    </lineage>
</organism>